<dbReference type="RefSeq" id="XP_075099234.1">
    <property type="nucleotide sequence ID" value="XM_075243133.1"/>
</dbReference>
<name>A0AC58TPT2_TOBAC</name>
<reference evidence="2" key="2">
    <citation type="submission" date="2025-08" db="UniProtKB">
        <authorList>
            <consortium name="RefSeq"/>
        </authorList>
    </citation>
    <scope>IDENTIFICATION</scope>
    <source>
        <tissue evidence="2">Leaf</tissue>
    </source>
</reference>
<protein>
    <submittedName>
        <fullName evidence="2">Uncharacterized protein LOC142176073</fullName>
    </submittedName>
</protein>
<evidence type="ECO:0000313" key="1">
    <source>
        <dbReference type="Proteomes" id="UP000790787"/>
    </source>
</evidence>
<evidence type="ECO:0000313" key="2">
    <source>
        <dbReference type="RefSeq" id="XP_075099234.1"/>
    </source>
</evidence>
<sequence>MDLVAHYDLELHQMDVKTAFFNGDLEEKVYMDQQEGILCDTKDILFKNFEKKDMGEASYVIGIEIFRDRSQGLLGIVSERRSKHLEVVGYWDSDFAGCIDTRKSMFGFLFQLAEGAIWWKSVKQSVIATSTMEA</sequence>
<proteinExistence type="predicted"/>
<accession>A0AC58TPT2</accession>
<dbReference type="Proteomes" id="UP000790787">
    <property type="component" value="Chromosome 22"/>
</dbReference>
<organism evidence="1 2">
    <name type="scientific">Nicotiana tabacum</name>
    <name type="common">Common tobacco</name>
    <dbReference type="NCBI Taxonomy" id="4097"/>
    <lineage>
        <taxon>Eukaryota</taxon>
        <taxon>Viridiplantae</taxon>
        <taxon>Streptophyta</taxon>
        <taxon>Embryophyta</taxon>
        <taxon>Tracheophyta</taxon>
        <taxon>Spermatophyta</taxon>
        <taxon>Magnoliopsida</taxon>
        <taxon>eudicotyledons</taxon>
        <taxon>Gunneridae</taxon>
        <taxon>Pentapetalae</taxon>
        <taxon>asterids</taxon>
        <taxon>lamiids</taxon>
        <taxon>Solanales</taxon>
        <taxon>Solanaceae</taxon>
        <taxon>Nicotianoideae</taxon>
        <taxon>Nicotianeae</taxon>
        <taxon>Nicotiana</taxon>
    </lineage>
</organism>
<keyword evidence="1" id="KW-1185">Reference proteome</keyword>
<reference evidence="1" key="1">
    <citation type="journal article" date="2014" name="Nat. Commun.">
        <title>The tobacco genome sequence and its comparison with those of tomato and potato.</title>
        <authorList>
            <person name="Sierro N."/>
            <person name="Battey J.N."/>
            <person name="Ouadi S."/>
            <person name="Bakaher N."/>
            <person name="Bovet L."/>
            <person name="Willig A."/>
            <person name="Goepfert S."/>
            <person name="Peitsch M.C."/>
            <person name="Ivanov N.V."/>
        </authorList>
    </citation>
    <scope>NUCLEOTIDE SEQUENCE [LARGE SCALE GENOMIC DNA]</scope>
</reference>
<gene>
    <name evidence="2" type="primary">LOC142176073</name>
</gene>